<protein>
    <recommendedName>
        <fullName evidence="5">Secreted protein</fullName>
    </recommendedName>
</protein>
<feature type="chain" id="PRO_5043563571" description="Secreted protein" evidence="2">
    <location>
        <begin position="20"/>
        <end position="123"/>
    </location>
</feature>
<sequence length="123" mass="14309">MFDLRIQILLLSCFAHSRAEHNRQAPEWFFPAPTWGRLSVSTVGGEVKVEAANASLLCLQPKMYLIKLTPERRRVYPSTYTQLKRYARTETKETRERKPRISRETETRHPGVRVALPNDDAQQ</sequence>
<evidence type="ECO:0008006" key="5">
    <source>
        <dbReference type="Google" id="ProtNLM"/>
    </source>
</evidence>
<organism evidence="3 4">
    <name type="scientific">Pleurodeles waltl</name>
    <name type="common">Iberian ribbed newt</name>
    <dbReference type="NCBI Taxonomy" id="8319"/>
    <lineage>
        <taxon>Eukaryota</taxon>
        <taxon>Metazoa</taxon>
        <taxon>Chordata</taxon>
        <taxon>Craniata</taxon>
        <taxon>Vertebrata</taxon>
        <taxon>Euteleostomi</taxon>
        <taxon>Amphibia</taxon>
        <taxon>Batrachia</taxon>
        <taxon>Caudata</taxon>
        <taxon>Salamandroidea</taxon>
        <taxon>Salamandridae</taxon>
        <taxon>Pleurodelinae</taxon>
        <taxon>Pleurodeles</taxon>
    </lineage>
</organism>
<reference evidence="3" key="1">
    <citation type="journal article" date="2022" name="bioRxiv">
        <title>Sequencing and chromosome-scale assembly of the giantPleurodeles waltlgenome.</title>
        <authorList>
            <person name="Brown T."/>
            <person name="Elewa A."/>
            <person name="Iarovenko S."/>
            <person name="Subramanian E."/>
            <person name="Araus A.J."/>
            <person name="Petzold A."/>
            <person name="Susuki M."/>
            <person name="Suzuki K.-i.T."/>
            <person name="Hayashi T."/>
            <person name="Toyoda A."/>
            <person name="Oliveira C."/>
            <person name="Osipova E."/>
            <person name="Leigh N.D."/>
            <person name="Simon A."/>
            <person name="Yun M.H."/>
        </authorList>
    </citation>
    <scope>NUCLEOTIDE SEQUENCE</scope>
    <source>
        <strain evidence="3">20211129_DDA</strain>
        <tissue evidence="3">Liver</tissue>
    </source>
</reference>
<evidence type="ECO:0000256" key="2">
    <source>
        <dbReference type="SAM" id="SignalP"/>
    </source>
</evidence>
<evidence type="ECO:0000313" key="3">
    <source>
        <dbReference type="EMBL" id="KAJ1100726.1"/>
    </source>
</evidence>
<gene>
    <name evidence="3" type="ORF">NDU88_005807</name>
</gene>
<keyword evidence="2" id="KW-0732">Signal</keyword>
<feature type="signal peptide" evidence="2">
    <location>
        <begin position="1"/>
        <end position="19"/>
    </location>
</feature>
<feature type="compositionally biased region" description="Basic and acidic residues" evidence="1">
    <location>
        <begin position="87"/>
        <end position="109"/>
    </location>
</feature>
<dbReference type="EMBL" id="JANPWB010000014">
    <property type="protein sequence ID" value="KAJ1100726.1"/>
    <property type="molecule type" value="Genomic_DNA"/>
</dbReference>
<feature type="region of interest" description="Disordered" evidence="1">
    <location>
        <begin position="86"/>
        <end position="123"/>
    </location>
</feature>
<dbReference type="Proteomes" id="UP001066276">
    <property type="component" value="Chromosome 10"/>
</dbReference>
<name>A0AAV7MAE8_PLEWA</name>
<evidence type="ECO:0000313" key="4">
    <source>
        <dbReference type="Proteomes" id="UP001066276"/>
    </source>
</evidence>
<keyword evidence="4" id="KW-1185">Reference proteome</keyword>
<accession>A0AAV7MAE8</accession>
<comment type="caution">
    <text evidence="3">The sequence shown here is derived from an EMBL/GenBank/DDBJ whole genome shotgun (WGS) entry which is preliminary data.</text>
</comment>
<proteinExistence type="predicted"/>
<dbReference type="AlphaFoldDB" id="A0AAV7MAE8"/>
<evidence type="ECO:0000256" key="1">
    <source>
        <dbReference type="SAM" id="MobiDB-lite"/>
    </source>
</evidence>